<evidence type="ECO:0000256" key="3">
    <source>
        <dbReference type="SAM" id="MobiDB-lite"/>
    </source>
</evidence>
<accession>A0A7V8K5W0</accession>
<dbReference type="EMBL" id="MWIP01000058">
    <property type="protein sequence ID" value="KAF1684282.1"/>
    <property type="molecule type" value="Genomic_DNA"/>
</dbReference>
<dbReference type="SUPFAM" id="SSF52172">
    <property type="entry name" value="CheY-like"/>
    <property type="match status" value="1"/>
</dbReference>
<dbReference type="SMART" id="SM00448">
    <property type="entry name" value="REC"/>
    <property type="match status" value="1"/>
</dbReference>
<proteinExistence type="predicted"/>
<dbReference type="AlphaFoldDB" id="A0A7V8K5W0"/>
<dbReference type="PROSITE" id="PS50110">
    <property type="entry name" value="RESPONSE_REGULATORY"/>
    <property type="match status" value="1"/>
</dbReference>
<feature type="region of interest" description="Disordered" evidence="3">
    <location>
        <begin position="201"/>
        <end position="228"/>
    </location>
</feature>
<dbReference type="InterPro" id="IPR011006">
    <property type="entry name" value="CheY-like_superfamily"/>
</dbReference>
<evidence type="ECO:0000313" key="6">
    <source>
        <dbReference type="Proteomes" id="UP000462066"/>
    </source>
</evidence>
<feature type="non-terminal residue" evidence="5">
    <location>
        <position position="1"/>
    </location>
</feature>
<keyword evidence="1 2" id="KW-0597">Phosphoprotein</keyword>
<dbReference type="Pfam" id="PF00072">
    <property type="entry name" value="Response_reg"/>
    <property type="match status" value="1"/>
</dbReference>
<protein>
    <recommendedName>
        <fullName evidence="4">Response regulatory domain-containing protein</fullName>
    </recommendedName>
</protein>
<evidence type="ECO:0000313" key="5">
    <source>
        <dbReference type="EMBL" id="KAF1684282.1"/>
    </source>
</evidence>
<gene>
    <name evidence="5" type="ORF">B1992_15200</name>
</gene>
<comment type="caution">
    <text evidence="5">The sequence shown here is derived from an EMBL/GenBank/DDBJ whole genome shotgun (WGS) entry which is preliminary data.</text>
</comment>
<dbReference type="Gene3D" id="3.40.50.2300">
    <property type="match status" value="1"/>
</dbReference>
<keyword evidence="6" id="KW-1185">Reference proteome</keyword>
<dbReference type="RefSeq" id="WP_162312351.1">
    <property type="nucleotide sequence ID" value="NZ_MWIP01000058.1"/>
</dbReference>
<reference evidence="5 6" key="1">
    <citation type="submission" date="2017-10" db="EMBL/GenBank/DDBJ databases">
        <title>Whole genome sequencing of Pseudoxanthomonas broegbernensis DSM 12573(T).</title>
        <authorList>
            <person name="Kumar S."/>
            <person name="Bansal K."/>
            <person name="Kaur A."/>
            <person name="Patil P."/>
            <person name="Sharma S."/>
            <person name="Patil P.B."/>
        </authorList>
    </citation>
    <scope>NUCLEOTIDE SEQUENCE [LARGE SCALE GENOMIC DNA]</scope>
    <source>
        <strain evidence="5 6">DSM 12573</strain>
    </source>
</reference>
<feature type="domain" description="Response regulatory" evidence="4">
    <location>
        <begin position="81"/>
        <end position="201"/>
    </location>
</feature>
<dbReference type="PANTHER" id="PTHR45339">
    <property type="entry name" value="HYBRID SIGNAL TRANSDUCTION HISTIDINE KINASE J"/>
    <property type="match status" value="1"/>
</dbReference>
<sequence>LVDSGSSLGPSDNELVLAETRERAEAHARIEIRRDDRLLDSLTRPLRQRDLVRRLRVAAGLDTPAQSRSAGSPVMAAAGPWILVAEDHPVNQQVIQRQLAQLGYRSVITGNGAEALTRIGERPFAALLADLHMPQMDGMQLTLSIRQSEAGDEHRRRLPIVALTAAALSGERERCFQAGMDGFLIKPSGLQQLREALERFAPTRGAAKTKDAARPWRSADGPVPELDR</sequence>
<evidence type="ECO:0000256" key="1">
    <source>
        <dbReference type="ARBA" id="ARBA00022553"/>
    </source>
</evidence>
<dbReference type="CDD" id="cd17546">
    <property type="entry name" value="REC_hyHK_CKI1_RcsC-like"/>
    <property type="match status" value="1"/>
</dbReference>
<name>A0A7V8K5W0_9GAMM</name>
<evidence type="ECO:0000259" key="4">
    <source>
        <dbReference type="PROSITE" id="PS50110"/>
    </source>
</evidence>
<dbReference type="Proteomes" id="UP000462066">
    <property type="component" value="Unassembled WGS sequence"/>
</dbReference>
<organism evidence="5 6">
    <name type="scientific">Pseudoxanthomonas broegbernensis</name>
    <dbReference type="NCBI Taxonomy" id="83619"/>
    <lineage>
        <taxon>Bacteria</taxon>
        <taxon>Pseudomonadati</taxon>
        <taxon>Pseudomonadota</taxon>
        <taxon>Gammaproteobacteria</taxon>
        <taxon>Lysobacterales</taxon>
        <taxon>Lysobacteraceae</taxon>
        <taxon>Pseudoxanthomonas</taxon>
    </lineage>
</organism>
<dbReference type="PANTHER" id="PTHR45339:SF6">
    <property type="entry name" value="SENSORY HISTIDINE PROTEIN KINASE"/>
    <property type="match status" value="1"/>
</dbReference>
<feature type="modified residue" description="4-aspartylphosphate" evidence="2">
    <location>
        <position position="130"/>
    </location>
</feature>
<evidence type="ECO:0000256" key="2">
    <source>
        <dbReference type="PROSITE-ProRule" id="PRU00169"/>
    </source>
</evidence>
<dbReference type="GO" id="GO:0000160">
    <property type="term" value="P:phosphorelay signal transduction system"/>
    <property type="evidence" value="ECO:0007669"/>
    <property type="project" value="InterPro"/>
</dbReference>
<dbReference type="InterPro" id="IPR001789">
    <property type="entry name" value="Sig_transdc_resp-reg_receiver"/>
</dbReference>